<dbReference type="HOGENOM" id="CLU_052104_0_0_2"/>
<feature type="binding site" evidence="5">
    <location>
        <position position="45"/>
    </location>
    <ligand>
        <name>CoA</name>
        <dbReference type="ChEBI" id="CHEBI:57287"/>
    </ligand>
</feature>
<accession>A0A075WDT7</accession>
<comment type="catalytic activity">
    <reaction evidence="1">
        <text>acetate + ATP + CoA = acetyl-CoA + ADP + phosphate</text>
        <dbReference type="Rhea" id="RHEA:15081"/>
        <dbReference type="ChEBI" id="CHEBI:30089"/>
        <dbReference type="ChEBI" id="CHEBI:30616"/>
        <dbReference type="ChEBI" id="CHEBI:43474"/>
        <dbReference type="ChEBI" id="CHEBI:57287"/>
        <dbReference type="ChEBI" id="CHEBI:57288"/>
        <dbReference type="ChEBI" id="CHEBI:456216"/>
        <dbReference type="EC" id="6.2.1.13"/>
    </reaction>
</comment>
<evidence type="ECO:0000256" key="2">
    <source>
        <dbReference type="ARBA" id="ARBA00022532"/>
    </source>
</evidence>
<keyword evidence="4 5" id="KW-0547">Nucleotide-binding</keyword>
<dbReference type="InterPro" id="IPR003781">
    <property type="entry name" value="CoA-bd"/>
</dbReference>
<dbReference type="SUPFAM" id="SSF51735">
    <property type="entry name" value="NAD(P)-binding Rossmann-fold domains"/>
    <property type="match status" value="1"/>
</dbReference>
<evidence type="ECO:0000256" key="6">
    <source>
        <dbReference type="PIRSR" id="PIRSR001553-1"/>
    </source>
</evidence>
<dbReference type="PRINTS" id="PR01798">
    <property type="entry name" value="SCOASYNTHASE"/>
</dbReference>
<dbReference type="KEGG" id="afg:AFULGI_00017930"/>
<comment type="pathway">
    <text evidence="5 8">Carbohydrate metabolism; tricarboxylic acid cycle; succinate from succinyl-CoA (ligase route): step 1/1.</text>
</comment>
<feature type="binding site" evidence="5">
    <location>
        <position position="161"/>
    </location>
    <ligand>
        <name>substrate</name>
        <note>ligand shared with subunit beta</note>
    </ligand>
</feature>
<dbReference type="Proteomes" id="UP000028501">
    <property type="component" value="Chromosome"/>
</dbReference>
<dbReference type="SMART" id="SM00881">
    <property type="entry name" value="CoA_binding"/>
    <property type="match status" value="1"/>
</dbReference>
<comment type="subunit">
    <text evidence="5 8">Heterotetramer of two alpha and two beta subunits.</text>
</comment>
<dbReference type="FunFam" id="3.40.50.261:FF:000006">
    <property type="entry name" value="Succinate--CoA ligase [ADP-forming] subunit alpha"/>
    <property type="match status" value="1"/>
</dbReference>
<dbReference type="NCBIfam" id="TIGR01019">
    <property type="entry name" value="sucCoAalpha"/>
    <property type="match status" value="1"/>
</dbReference>
<evidence type="ECO:0000313" key="11">
    <source>
        <dbReference type="Proteomes" id="UP000028501"/>
    </source>
</evidence>
<dbReference type="GO" id="GO:0004776">
    <property type="term" value="F:succinate-CoA ligase (GDP-forming) activity"/>
    <property type="evidence" value="ECO:0007669"/>
    <property type="project" value="TreeGrafter"/>
</dbReference>
<dbReference type="GO" id="GO:0006099">
    <property type="term" value="P:tricarboxylic acid cycle"/>
    <property type="evidence" value="ECO:0007669"/>
    <property type="project" value="UniProtKB-UniRule"/>
</dbReference>
<dbReference type="Pfam" id="PF00549">
    <property type="entry name" value="Ligase_CoA"/>
    <property type="match status" value="1"/>
</dbReference>
<gene>
    <name evidence="5" type="primary">sucD</name>
    <name evidence="10" type="ORF">AFULGI_00017930</name>
</gene>
<comment type="catalytic activity">
    <reaction evidence="5 8">
        <text>succinate + ATP + CoA = succinyl-CoA + ADP + phosphate</text>
        <dbReference type="Rhea" id="RHEA:17661"/>
        <dbReference type="ChEBI" id="CHEBI:30031"/>
        <dbReference type="ChEBI" id="CHEBI:30616"/>
        <dbReference type="ChEBI" id="CHEBI:43474"/>
        <dbReference type="ChEBI" id="CHEBI:57287"/>
        <dbReference type="ChEBI" id="CHEBI:57292"/>
        <dbReference type="ChEBI" id="CHEBI:456216"/>
        <dbReference type="EC" id="6.2.1.5"/>
    </reaction>
</comment>
<keyword evidence="2 5" id="KW-0816">Tricarboxylic acid cycle</keyword>
<evidence type="ECO:0000256" key="7">
    <source>
        <dbReference type="RuleBase" id="RU000677"/>
    </source>
</evidence>
<comment type="similarity">
    <text evidence="5 7">Belongs to the succinate/malate CoA ligase alpha subunit family.</text>
</comment>
<dbReference type="PIRSF" id="PIRSF001553">
    <property type="entry name" value="SucCS_alpha"/>
    <property type="match status" value="1"/>
</dbReference>
<comment type="catalytic activity">
    <reaction evidence="5">
        <text>GTP + succinate + CoA = succinyl-CoA + GDP + phosphate</text>
        <dbReference type="Rhea" id="RHEA:22120"/>
        <dbReference type="ChEBI" id="CHEBI:30031"/>
        <dbReference type="ChEBI" id="CHEBI:37565"/>
        <dbReference type="ChEBI" id="CHEBI:43474"/>
        <dbReference type="ChEBI" id="CHEBI:57287"/>
        <dbReference type="ChEBI" id="CHEBI:57292"/>
        <dbReference type="ChEBI" id="CHEBI:58189"/>
    </reaction>
</comment>
<dbReference type="GO" id="GO:0000166">
    <property type="term" value="F:nucleotide binding"/>
    <property type="evidence" value="ECO:0007669"/>
    <property type="project" value="UniProtKB-KW"/>
</dbReference>
<dbReference type="PANTHER" id="PTHR11117">
    <property type="entry name" value="SUCCINYL-COA LIGASE SUBUNIT ALPHA"/>
    <property type="match status" value="1"/>
</dbReference>
<evidence type="ECO:0000256" key="1">
    <source>
        <dbReference type="ARBA" id="ARBA00001619"/>
    </source>
</evidence>
<dbReference type="GO" id="GO:0009361">
    <property type="term" value="C:succinate-CoA ligase complex (ADP-forming)"/>
    <property type="evidence" value="ECO:0007669"/>
    <property type="project" value="TreeGrafter"/>
</dbReference>
<dbReference type="UniPathway" id="UPA00223">
    <property type="reaction ID" value="UER00999"/>
</dbReference>
<dbReference type="GO" id="GO:0043758">
    <property type="term" value="F:acetate-CoA ligase (ADP-forming) activity"/>
    <property type="evidence" value="ECO:0007669"/>
    <property type="project" value="UniProtKB-EC"/>
</dbReference>
<evidence type="ECO:0000313" key="10">
    <source>
        <dbReference type="EMBL" id="AIG98550.1"/>
    </source>
</evidence>
<dbReference type="InterPro" id="IPR016102">
    <property type="entry name" value="Succinyl-CoA_synth-like"/>
</dbReference>
<evidence type="ECO:0000256" key="5">
    <source>
        <dbReference type="HAMAP-Rule" id="MF_01988"/>
    </source>
</evidence>
<dbReference type="InterPro" id="IPR036291">
    <property type="entry name" value="NAD(P)-bd_dom_sf"/>
</dbReference>
<dbReference type="PROSITE" id="PS00399">
    <property type="entry name" value="SUCCINYL_COA_LIG_2"/>
    <property type="match status" value="1"/>
</dbReference>
<organism evidence="10 11">
    <name type="scientific">Archaeoglobus fulgidus DSM 8774</name>
    <dbReference type="NCBI Taxonomy" id="1344584"/>
    <lineage>
        <taxon>Archaea</taxon>
        <taxon>Methanobacteriati</taxon>
        <taxon>Methanobacteriota</taxon>
        <taxon>Archaeoglobi</taxon>
        <taxon>Archaeoglobales</taxon>
        <taxon>Archaeoglobaceae</taxon>
        <taxon>Archaeoglobus</taxon>
    </lineage>
</organism>
<evidence type="ECO:0000256" key="8">
    <source>
        <dbReference type="RuleBase" id="RU000699"/>
    </source>
</evidence>
<dbReference type="PANTHER" id="PTHR11117:SF2">
    <property type="entry name" value="SUCCINATE--COA LIGASE [ADP_GDP-FORMING] SUBUNIT ALPHA, MITOCHONDRIAL"/>
    <property type="match status" value="1"/>
</dbReference>
<dbReference type="Gene3D" id="3.40.50.720">
    <property type="entry name" value="NAD(P)-binding Rossmann-like Domain"/>
    <property type="match status" value="1"/>
</dbReference>
<dbReference type="FunFam" id="3.40.50.720:FF:000277">
    <property type="entry name" value="Succinate--CoA ligase [ADP-forming] subunit alpha"/>
    <property type="match status" value="1"/>
</dbReference>
<dbReference type="SUPFAM" id="SSF52210">
    <property type="entry name" value="Succinyl-CoA synthetase domains"/>
    <property type="match status" value="1"/>
</dbReference>
<keyword evidence="3 5" id="KW-0436">Ligase</keyword>
<name>A0A075WDT7_ARCFL</name>
<dbReference type="InterPro" id="IPR005811">
    <property type="entry name" value="SUCC_ACL_C"/>
</dbReference>
<evidence type="ECO:0000259" key="9">
    <source>
        <dbReference type="SMART" id="SM00881"/>
    </source>
</evidence>
<dbReference type="PROSITE" id="PS01216">
    <property type="entry name" value="SUCCINYL_COA_LIG_1"/>
    <property type="match status" value="1"/>
</dbReference>
<dbReference type="Pfam" id="PF02629">
    <property type="entry name" value="CoA_binding"/>
    <property type="match status" value="1"/>
</dbReference>
<comment type="function">
    <text evidence="5 8">Succinyl-CoA synthetase functions in the citric acid cycle (TCA), coupling the hydrolysis of succinyl-CoA to the synthesis of either ATP or GTP and thus represents the only step of substrate-level phosphorylation in the TCA. The alpha subunit of the enzyme binds the substrates coenzyme A and phosphate, while succinate binding and nucleotide specificity is provided by the beta subunit.</text>
</comment>
<feature type="active site" description="Tele-phosphohistidine intermediate" evidence="5 6">
    <location>
        <position position="248"/>
    </location>
</feature>
<dbReference type="InterPro" id="IPR033847">
    <property type="entry name" value="Citrt_syn/SCS-alpha_CS"/>
</dbReference>
<dbReference type="EC" id="6.2.1.5" evidence="5"/>
<dbReference type="GO" id="GO:0004775">
    <property type="term" value="F:succinate-CoA ligase (ADP-forming) activity"/>
    <property type="evidence" value="ECO:0007669"/>
    <property type="project" value="UniProtKB-UniRule"/>
</dbReference>
<dbReference type="InterPro" id="IPR017440">
    <property type="entry name" value="Cit_synth/succinyl-CoA_lig_AS"/>
</dbReference>
<dbReference type="NCBIfam" id="NF004230">
    <property type="entry name" value="PRK05678.1"/>
    <property type="match status" value="1"/>
</dbReference>
<dbReference type="EMBL" id="CP006577">
    <property type="protein sequence ID" value="AIG98550.1"/>
    <property type="molecule type" value="Genomic_DNA"/>
</dbReference>
<reference evidence="10 11" key="1">
    <citation type="submission" date="2013-07" db="EMBL/GenBank/DDBJ databases">
        <title>Genome of Archaeoglobus fulgidus.</title>
        <authorList>
            <person name="Fiebig A."/>
            <person name="Birkeland N.-K."/>
        </authorList>
    </citation>
    <scope>NUCLEOTIDE SEQUENCE [LARGE SCALE GENOMIC DNA]</scope>
    <source>
        <strain evidence="10 11">DSM 8774</strain>
    </source>
</reference>
<dbReference type="InterPro" id="IPR005810">
    <property type="entry name" value="CoA_lig_alpha"/>
</dbReference>
<protein>
    <recommendedName>
        <fullName evidence="5">Succinate--CoA ligase [ADP-forming] subunit alpha</fullName>
        <ecNumber evidence="5">6.2.1.5</ecNumber>
    </recommendedName>
    <alternativeName>
        <fullName evidence="5">Succinyl-CoA synthetase subunit alpha</fullName>
        <shortName evidence="5">SCS-alpha</shortName>
    </alternativeName>
</protein>
<sequence length="290" mass="30664">MDVAILVDENTRVIVQGITGFQGSFQAKRMLDYGTKVVGGVTPGKGGSEVHGIPVYNTVEEAVAETNADTSIIYVPARFATDAIFEAFDAGLRLVVCVTEGIPLYDEMLIHRKLREVKSMLLGPNCPGVISPGRSKVGLLPDRSFTQGNLGVVSRSGTLTYQICENLTKAGIGQSTVVGIGGDPMPGLTFVDVLKMFEEDEETKAVLLVGEIGGTAEEKAAEFIKQMSKPVVAFIAGRTAPPGKRMGHAGAIIEGSTGTAEAKMAALRDAGARVAETLLDVVKEVRRVLE</sequence>
<dbReference type="AlphaFoldDB" id="A0A075WDT7"/>
<evidence type="ECO:0000256" key="4">
    <source>
        <dbReference type="ARBA" id="ARBA00022741"/>
    </source>
</evidence>
<feature type="binding site" evidence="5">
    <location>
        <begin position="19"/>
        <end position="22"/>
    </location>
    <ligand>
        <name>CoA</name>
        <dbReference type="ChEBI" id="CHEBI:57287"/>
    </ligand>
</feature>
<dbReference type="Gene3D" id="3.40.50.261">
    <property type="entry name" value="Succinyl-CoA synthetase domains"/>
    <property type="match status" value="1"/>
</dbReference>
<evidence type="ECO:0000256" key="3">
    <source>
        <dbReference type="ARBA" id="ARBA00022598"/>
    </source>
</evidence>
<feature type="domain" description="CoA-binding" evidence="9">
    <location>
        <begin position="6"/>
        <end position="102"/>
    </location>
</feature>
<feature type="binding site" evidence="5">
    <location>
        <begin position="98"/>
        <end position="100"/>
    </location>
    <ligand>
        <name>CoA</name>
        <dbReference type="ChEBI" id="CHEBI:57287"/>
    </ligand>
</feature>
<dbReference type="HAMAP" id="MF_01988">
    <property type="entry name" value="Succ_CoA_alpha"/>
    <property type="match status" value="1"/>
</dbReference>
<proteinExistence type="inferred from homology"/>